<sequence>MQLRYNYRIYPAPGQRQALARAFGCARVVFNDGLRVRQEAHAAGLPCITDGELSKQVITKAKSAPQRAWLGEVSAVVLQQALADLNTAYRNFFNSLSGKRKGRKVAPPRFRSRKDGRQAIRFTANAWFKVLDNGKLRLPKIGDVEVRWSRDLPAEPTSITIVRDASGRYFASFVVQAGDAPLPPSESEVGIDLGLAHFAVRSDGTKVDAPRFLRNAERRLRRLRQALSRKQRGSNNRKKAVVKVAKAHARVADSRRDWLHKLSTTYVRQGRPVLPVDPDVLGLWTPRRQAAAERPVVDMFMRGNPRPGRERGEEHRGRRTGGQQRPWSAGKTSGDAGAAWRSGNPPEVCRESGVTGRNLPTPDGRGRQDGFIPGVPRC</sequence>
<feature type="domain" description="Transposase putative helix-turn-helix" evidence="3">
    <location>
        <begin position="1"/>
        <end position="44"/>
    </location>
</feature>
<dbReference type="EMBL" id="CP073720">
    <property type="protein sequence ID" value="UWP85154.1"/>
    <property type="molecule type" value="Genomic_DNA"/>
</dbReference>
<accession>A0ABY5W810</accession>
<keyword evidence="5" id="KW-1185">Reference proteome</keyword>
<evidence type="ECO:0000259" key="3">
    <source>
        <dbReference type="Pfam" id="PF12323"/>
    </source>
</evidence>
<gene>
    <name evidence="4" type="ORF">Dfulv_13350</name>
</gene>
<name>A0ABY5W810_9ACTN</name>
<organism evidence="4 5">
    <name type="scientific">Dactylosporangium fulvum</name>
    <dbReference type="NCBI Taxonomy" id="53359"/>
    <lineage>
        <taxon>Bacteria</taxon>
        <taxon>Bacillati</taxon>
        <taxon>Actinomycetota</taxon>
        <taxon>Actinomycetes</taxon>
        <taxon>Micromonosporales</taxon>
        <taxon>Micromonosporaceae</taxon>
        <taxon>Dactylosporangium</taxon>
    </lineage>
</organism>
<dbReference type="InterPro" id="IPR001959">
    <property type="entry name" value="Transposase"/>
</dbReference>
<dbReference type="Proteomes" id="UP001059617">
    <property type="component" value="Chromosome"/>
</dbReference>
<dbReference type="Pfam" id="PF01385">
    <property type="entry name" value="OrfB_IS605"/>
    <property type="match status" value="1"/>
</dbReference>
<evidence type="ECO:0000313" key="5">
    <source>
        <dbReference type="Proteomes" id="UP001059617"/>
    </source>
</evidence>
<reference evidence="4" key="2">
    <citation type="submission" date="2022-09" db="EMBL/GenBank/DDBJ databases">
        <title>Biosynthetic gene clusters of Dactylosporangioum fulvum.</title>
        <authorList>
            <person name="Caradec T."/>
        </authorList>
    </citation>
    <scope>NUCLEOTIDE SEQUENCE</scope>
    <source>
        <strain evidence="4">NRRL B-16292</strain>
    </source>
</reference>
<dbReference type="InterPro" id="IPR021027">
    <property type="entry name" value="Transposase_put_HTH"/>
</dbReference>
<evidence type="ECO:0000259" key="2">
    <source>
        <dbReference type="Pfam" id="PF01385"/>
    </source>
</evidence>
<dbReference type="NCBIfam" id="NF040570">
    <property type="entry name" value="guided_TnpB"/>
    <property type="match status" value="1"/>
</dbReference>
<feature type="compositionally biased region" description="Basic and acidic residues" evidence="1">
    <location>
        <begin position="307"/>
        <end position="316"/>
    </location>
</feature>
<feature type="domain" description="Probable transposase IS891/IS1136/IS1341" evidence="2">
    <location>
        <begin position="175"/>
        <end position="266"/>
    </location>
</feature>
<protein>
    <submittedName>
        <fullName evidence="4">Transposase</fullName>
    </submittedName>
</protein>
<evidence type="ECO:0000256" key="1">
    <source>
        <dbReference type="SAM" id="MobiDB-lite"/>
    </source>
</evidence>
<dbReference type="RefSeq" id="WP_259863227.1">
    <property type="nucleotide sequence ID" value="NZ_BAAAST010000107.1"/>
</dbReference>
<evidence type="ECO:0000313" key="4">
    <source>
        <dbReference type="EMBL" id="UWP85154.1"/>
    </source>
</evidence>
<dbReference type="Pfam" id="PF12323">
    <property type="entry name" value="HTH_OrfB_IS605"/>
    <property type="match status" value="1"/>
</dbReference>
<feature type="region of interest" description="Disordered" evidence="1">
    <location>
        <begin position="300"/>
        <end position="378"/>
    </location>
</feature>
<proteinExistence type="predicted"/>
<reference evidence="4" key="1">
    <citation type="submission" date="2021-04" db="EMBL/GenBank/DDBJ databases">
        <authorList>
            <person name="Hartkoorn R.C."/>
            <person name="Beaudoing E."/>
            <person name="Hot D."/>
        </authorList>
    </citation>
    <scope>NUCLEOTIDE SEQUENCE</scope>
    <source>
        <strain evidence="4">NRRL B-16292</strain>
    </source>
</reference>